<name>A0A5B9RDB6_CONSH</name>
<reference evidence="2" key="1">
    <citation type="submission" date="2019-03" db="EMBL/GenBank/DDBJ databases">
        <title>Evidence of extensive intraspecific noncoding reshuffling in a 169kb mitochondrial genome of basidiomycete fungus.</title>
        <authorList>
            <person name="Lee H.-H."/>
            <person name="Ke H.-M."/>
            <person name="Lin C.-Y.I."/>
            <person name="Lee T.J."/>
            <person name="Chung C.-L."/>
            <person name="Tsai I.J."/>
        </authorList>
    </citation>
    <scope>NUCLEOTIDE SEQUENCE</scope>
    <source>
        <strain evidence="2">FP133613</strain>
    </source>
</reference>
<keyword evidence="1" id="KW-1133">Transmembrane helix</keyword>
<dbReference type="EMBL" id="MK623260">
    <property type="protein sequence ID" value="QEG57160.1"/>
    <property type="molecule type" value="Genomic_DNA"/>
</dbReference>
<keyword evidence="2" id="KW-0496">Mitochondrion</keyword>
<gene>
    <name evidence="2" type="ORF">PSUO_000059</name>
</gene>
<protein>
    <submittedName>
        <fullName evidence="2">Uncharacterized protein</fullName>
    </submittedName>
</protein>
<keyword evidence="1" id="KW-0472">Membrane</keyword>
<evidence type="ECO:0000256" key="1">
    <source>
        <dbReference type="SAM" id="Phobius"/>
    </source>
</evidence>
<dbReference type="AlphaFoldDB" id="A0A5B9RDB6"/>
<sequence>MFWFIILTPLYYNKIPNMKNILKLIFSLLELSMYLFLIASCFITMYALLLVPLYYNVLTIDMSIIHLISFIAVCFGLTMQYLLAVIEDFYLLIRCIIPIRHRELFDIIRNKFRKY</sequence>
<feature type="transmembrane region" description="Helical" evidence="1">
    <location>
        <begin position="63"/>
        <end position="84"/>
    </location>
</feature>
<accession>A0A5B9RDB6</accession>
<organism evidence="2">
    <name type="scientific">Coniferiporia sulphurascens</name>
    <name type="common">Laminated root rot fungus</name>
    <name type="synonym">Phellinidium sulphurascens</name>
    <dbReference type="NCBI Taxonomy" id="175648"/>
    <lineage>
        <taxon>Eukaryota</taxon>
        <taxon>Fungi</taxon>
        <taxon>Dikarya</taxon>
        <taxon>Basidiomycota</taxon>
        <taxon>Agaricomycotina</taxon>
        <taxon>Agaricomycetes</taxon>
        <taxon>Hymenochaetales</taxon>
        <taxon>Hymenochaetaceae</taxon>
        <taxon>Coniferiporia</taxon>
    </lineage>
</organism>
<feature type="transmembrane region" description="Helical" evidence="1">
    <location>
        <begin position="21"/>
        <end position="51"/>
    </location>
</feature>
<geneLocation type="mitochondrion" evidence="2"/>
<evidence type="ECO:0000313" key="2">
    <source>
        <dbReference type="EMBL" id="QEG57160.1"/>
    </source>
</evidence>
<keyword evidence="1" id="KW-0812">Transmembrane</keyword>
<proteinExistence type="predicted"/>